<evidence type="ECO:0000313" key="3">
    <source>
        <dbReference type="Proteomes" id="UP000006461"/>
    </source>
</evidence>
<dbReference type="HOGENOM" id="CLU_084215_2_1_11"/>
<feature type="transmembrane region" description="Helical" evidence="1">
    <location>
        <begin position="165"/>
        <end position="186"/>
    </location>
</feature>
<reference evidence="2 3" key="1">
    <citation type="journal article" date="2012" name="J. Bacteriol.">
        <title>Genome Sequence of Radiation-Resistant Modestobacter marinus Strain BC501, a Representative Actinobacterium That Thrives on Calcareous Stone Surfaces.</title>
        <authorList>
            <person name="Normand P."/>
            <person name="Gury J."/>
            <person name="Pujic P."/>
            <person name="Chouaia B."/>
            <person name="Crotti E."/>
            <person name="Brusetti L."/>
            <person name="Daffonchio D."/>
            <person name="Vacherie B."/>
            <person name="Barbe V."/>
            <person name="Medigue C."/>
            <person name="Calteau A."/>
            <person name="Ghodhbane-Gtari F."/>
            <person name="Essoussi I."/>
            <person name="Nouioui I."/>
            <person name="Abbassi-Ghozzi I."/>
            <person name="Gtari M."/>
        </authorList>
    </citation>
    <scope>NUCLEOTIDE SEQUENCE [LARGE SCALE GENOMIC DNA]</scope>
    <source>
        <strain evidence="3">BC 501</strain>
    </source>
</reference>
<evidence type="ECO:0008006" key="4">
    <source>
        <dbReference type="Google" id="ProtNLM"/>
    </source>
</evidence>
<sequence>MTGQPSEEVVVHPDHRAGTGPAIRRAALGPGPLRRGSDRLEFLALVLLVCGLLAAALVGVAAARAGHAQARDQAAAAAAERQQVPARLVDEVAAPVGESWDGRFREQWTAVWAGPDGTEHQGTVTLAAGARAGSSVPIWIGRDGTREPPPLSADDVTGRAVGQGLGVFVGLSALLWAAHAGTGVLIERSRSRRWEAEWASVEPSWR</sequence>
<keyword evidence="1" id="KW-0812">Transmembrane</keyword>
<dbReference type="EMBL" id="FO203431">
    <property type="protein sequence ID" value="CCH87857.1"/>
    <property type="molecule type" value="Genomic_DNA"/>
</dbReference>
<dbReference type="eggNOG" id="ENOG5032YM7">
    <property type="taxonomic scope" value="Bacteria"/>
</dbReference>
<proteinExistence type="predicted"/>
<keyword evidence="1" id="KW-1133">Transmembrane helix</keyword>
<accession>I4EWU4</accession>
<dbReference type="OrthoDB" id="4213157at2"/>
<dbReference type="KEGG" id="mmar:MODMU_2428"/>
<feature type="transmembrane region" description="Helical" evidence="1">
    <location>
        <begin position="42"/>
        <end position="63"/>
    </location>
</feature>
<dbReference type="PANTHER" id="PTHR42305">
    <property type="entry name" value="MEMBRANE PROTEIN RV1733C-RELATED"/>
    <property type="match status" value="1"/>
</dbReference>
<dbReference type="InterPro" id="IPR039708">
    <property type="entry name" value="MT1774/Rv1733c-like"/>
</dbReference>
<keyword evidence="1" id="KW-0472">Membrane</keyword>
<organism evidence="2 3">
    <name type="scientific">Modestobacter italicus (strain DSM 44449 / CECT 9708 / BC 501)</name>
    <dbReference type="NCBI Taxonomy" id="2732864"/>
    <lineage>
        <taxon>Bacteria</taxon>
        <taxon>Bacillati</taxon>
        <taxon>Actinomycetota</taxon>
        <taxon>Actinomycetes</taxon>
        <taxon>Geodermatophilales</taxon>
        <taxon>Geodermatophilaceae</taxon>
        <taxon>Modestobacter</taxon>
    </lineage>
</organism>
<evidence type="ECO:0000313" key="2">
    <source>
        <dbReference type="EMBL" id="CCH87857.1"/>
    </source>
</evidence>
<gene>
    <name evidence="2" type="ordered locus">MODMU_2428</name>
</gene>
<protein>
    <recommendedName>
        <fullName evidence="4">Integral membrane protein</fullName>
    </recommendedName>
</protein>
<dbReference type="AlphaFoldDB" id="I4EWU4"/>
<dbReference type="STRING" id="477641.MODMU_2428"/>
<dbReference type="OMA" id="WEREWAR"/>
<evidence type="ECO:0000256" key="1">
    <source>
        <dbReference type="SAM" id="Phobius"/>
    </source>
</evidence>
<name>I4EWU4_MODI5</name>
<dbReference type="PANTHER" id="PTHR42305:SF1">
    <property type="entry name" value="MEMBRANE PROTEIN RV1733C-RELATED"/>
    <property type="match status" value="1"/>
</dbReference>
<keyword evidence="3" id="KW-1185">Reference proteome</keyword>
<dbReference type="Proteomes" id="UP000006461">
    <property type="component" value="Chromosome"/>
</dbReference>